<protein>
    <submittedName>
        <fullName evidence="4">Potassium voltage-gated channel protein eag-like isoform X1</fullName>
    </submittedName>
</protein>
<organism evidence="3 4">
    <name type="scientific">Nicrophorus vespilloides</name>
    <name type="common">Boreal carrion beetle</name>
    <dbReference type="NCBI Taxonomy" id="110193"/>
    <lineage>
        <taxon>Eukaryota</taxon>
        <taxon>Metazoa</taxon>
        <taxon>Ecdysozoa</taxon>
        <taxon>Arthropoda</taxon>
        <taxon>Hexapoda</taxon>
        <taxon>Insecta</taxon>
        <taxon>Pterygota</taxon>
        <taxon>Neoptera</taxon>
        <taxon>Endopterygota</taxon>
        <taxon>Coleoptera</taxon>
        <taxon>Polyphaga</taxon>
        <taxon>Staphyliniformia</taxon>
        <taxon>Silphidae</taxon>
        <taxon>Nicrophorinae</taxon>
        <taxon>Nicrophorus</taxon>
    </lineage>
</organism>
<dbReference type="PANTHER" id="PTHR10217:SF435">
    <property type="entry name" value="POTASSIUM VOLTAGE-GATED CHANNEL PROTEIN EAG"/>
    <property type="match status" value="1"/>
</dbReference>
<dbReference type="InterPro" id="IPR050818">
    <property type="entry name" value="KCNH_animal-type"/>
</dbReference>
<evidence type="ECO:0000259" key="2">
    <source>
        <dbReference type="PROSITE" id="PS50113"/>
    </source>
</evidence>
<dbReference type="SUPFAM" id="SSF55785">
    <property type="entry name" value="PYP-like sensor domain (PAS domain)"/>
    <property type="match status" value="1"/>
</dbReference>
<accession>A0ABM1MCA7</accession>
<dbReference type="Gene3D" id="3.30.450.20">
    <property type="entry name" value="PAS domain"/>
    <property type="match status" value="1"/>
</dbReference>
<dbReference type="PROSITE" id="PS50113">
    <property type="entry name" value="PAC"/>
    <property type="match status" value="1"/>
</dbReference>
<feature type="domain" description="PAS" evidence="1">
    <location>
        <begin position="43"/>
        <end position="95"/>
    </location>
</feature>
<dbReference type="PANTHER" id="PTHR10217">
    <property type="entry name" value="VOLTAGE AND LIGAND GATED POTASSIUM CHANNEL"/>
    <property type="match status" value="1"/>
</dbReference>
<dbReference type="InterPro" id="IPR035965">
    <property type="entry name" value="PAS-like_dom_sf"/>
</dbReference>
<dbReference type="InterPro" id="IPR000014">
    <property type="entry name" value="PAS"/>
</dbReference>
<dbReference type="NCBIfam" id="TIGR00229">
    <property type="entry name" value="sensory_box"/>
    <property type="match status" value="1"/>
</dbReference>
<evidence type="ECO:0000259" key="1">
    <source>
        <dbReference type="PROSITE" id="PS50112"/>
    </source>
</evidence>
<dbReference type="InterPro" id="IPR000700">
    <property type="entry name" value="PAS-assoc_C"/>
</dbReference>
<dbReference type="Pfam" id="PF13426">
    <property type="entry name" value="PAS_9"/>
    <property type="match status" value="1"/>
</dbReference>
<sequence>MPGGRRGLVAPQNTFLENIIRRSNSQPDSSFLLANAQIVDFPIVYCNEAFCKISGYNRAEVMQKSCRCGFMFGELTDKETINRVDHVLEHQLHDQFEILLYKKNKNKGTPEETPLWLLLQISPIKNERDLVVLFLLTFRDITALKQPIETDDTKGGLSKFAKLARSVTRSRSVLVSQFSSHLPNLKDTTKQSHLAQVCVYVLYNFFLITF</sequence>
<dbReference type="RefSeq" id="XP_017772207.1">
    <property type="nucleotide sequence ID" value="XM_017916718.1"/>
</dbReference>
<evidence type="ECO:0000313" key="3">
    <source>
        <dbReference type="Proteomes" id="UP000695000"/>
    </source>
</evidence>
<dbReference type="InterPro" id="IPR003949">
    <property type="entry name" value="K_chnl_volt-dep_EAG"/>
</dbReference>
<dbReference type="Proteomes" id="UP000695000">
    <property type="component" value="Unplaced"/>
</dbReference>
<reference evidence="4" key="1">
    <citation type="submission" date="2025-08" db="UniProtKB">
        <authorList>
            <consortium name="RefSeq"/>
        </authorList>
    </citation>
    <scope>IDENTIFICATION</scope>
    <source>
        <tissue evidence="4">Whole Larva</tissue>
    </source>
</reference>
<keyword evidence="3" id="KW-1185">Reference proteome</keyword>
<dbReference type="PRINTS" id="PR01464">
    <property type="entry name" value="EAGCHANNEL"/>
</dbReference>
<dbReference type="GeneID" id="108559428"/>
<dbReference type="CDD" id="cd00130">
    <property type="entry name" value="PAS"/>
    <property type="match status" value="1"/>
</dbReference>
<proteinExistence type="predicted"/>
<dbReference type="PROSITE" id="PS50112">
    <property type="entry name" value="PAS"/>
    <property type="match status" value="1"/>
</dbReference>
<feature type="domain" description="PAC" evidence="2">
    <location>
        <begin position="94"/>
        <end position="153"/>
    </location>
</feature>
<name>A0ABM1MCA7_NICVS</name>
<gene>
    <name evidence="4" type="primary">LOC108559428</name>
</gene>
<evidence type="ECO:0000313" key="4">
    <source>
        <dbReference type="RefSeq" id="XP_017772207.1"/>
    </source>
</evidence>